<reference evidence="4" key="1">
    <citation type="journal article" date="2016" name="Front. Microbiol.">
        <title>Genome Sequence of the Piezophilic, Mesophilic Sulfate-Reducing Bacterium Desulfovibrio indicus J2T.</title>
        <authorList>
            <person name="Cao J."/>
            <person name="Maignien L."/>
            <person name="Shao Z."/>
            <person name="Alain K."/>
            <person name="Jebbar M."/>
        </authorList>
    </citation>
    <scope>NUCLEOTIDE SEQUENCE</scope>
    <source>
        <strain evidence="4">NBRC 103626</strain>
    </source>
</reference>
<dbReference type="SUPFAM" id="SSF50346">
    <property type="entry name" value="PRC-barrel domain"/>
    <property type="match status" value="1"/>
</dbReference>
<organism evidence="4 5">
    <name type="scientific">Methylobacterium gregans</name>
    <dbReference type="NCBI Taxonomy" id="374424"/>
    <lineage>
        <taxon>Bacteria</taxon>
        <taxon>Pseudomonadati</taxon>
        <taxon>Pseudomonadota</taxon>
        <taxon>Alphaproteobacteria</taxon>
        <taxon>Hyphomicrobiales</taxon>
        <taxon>Methylobacteriaceae</taxon>
        <taxon>Methylobacterium</taxon>
    </lineage>
</organism>
<evidence type="ECO:0000256" key="1">
    <source>
        <dbReference type="SAM" id="MobiDB-lite"/>
    </source>
</evidence>
<dbReference type="InterPro" id="IPR027275">
    <property type="entry name" value="PRC-brl_dom"/>
</dbReference>
<dbReference type="AlphaFoldDB" id="A0AA37HQE2"/>
<reference evidence="4" key="2">
    <citation type="submission" date="2021-08" db="EMBL/GenBank/DDBJ databases">
        <authorList>
            <person name="Tani A."/>
            <person name="Ola A."/>
            <person name="Ogura Y."/>
            <person name="Katsura K."/>
            <person name="Hayashi T."/>
        </authorList>
    </citation>
    <scope>NUCLEOTIDE SEQUENCE</scope>
    <source>
        <strain evidence="4">NBRC 103626</strain>
    </source>
</reference>
<dbReference type="PANTHER" id="PTHR36505">
    <property type="entry name" value="BLR1072 PROTEIN"/>
    <property type="match status" value="1"/>
</dbReference>
<keyword evidence="2" id="KW-0732">Signal</keyword>
<keyword evidence="5" id="KW-1185">Reference proteome</keyword>
<dbReference type="EMBL" id="BPQM01000070">
    <property type="protein sequence ID" value="GJD79730.1"/>
    <property type="molecule type" value="Genomic_DNA"/>
</dbReference>
<name>A0AA37HQE2_9HYPH</name>
<evidence type="ECO:0000256" key="2">
    <source>
        <dbReference type="SAM" id="SignalP"/>
    </source>
</evidence>
<sequence>MRRDMAGIGALGILLVLGVSLPASAAETGQPARADASATRFLEGPAPGTIRASDIIGLPVIGMDHVRVGKIEDVLVDGSGRVHAAVIGVGGFLGLGEKSVAVPFDQLAWNFRDVSLTSGPTSVVTPETAPDARAAAKAGPATMPGSDTNRDVLAAVQNQHSGRVTEATGSVEPRKQSDEPATVLAGDKPWHAEIRLTKAQLQAAPAFRFDAPRP</sequence>
<proteinExistence type="predicted"/>
<dbReference type="Proteomes" id="UP001055108">
    <property type="component" value="Unassembled WGS sequence"/>
</dbReference>
<gene>
    <name evidence="4" type="ORF">NBEOAGPD_2959</name>
</gene>
<dbReference type="InterPro" id="IPR011033">
    <property type="entry name" value="PRC_barrel-like_sf"/>
</dbReference>
<evidence type="ECO:0000259" key="3">
    <source>
        <dbReference type="Pfam" id="PF05239"/>
    </source>
</evidence>
<feature type="chain" id="PRO_5041358857" description="PRC-barrel domain-containing protein" evidence="2">
    <location>
        <begin position="26"/>
        <end position="214"/>
    </location>
</feature>
<feature type="signal peptide" evidence="2">
    <location>
        <begin position="1"/>
        <end position="25"/>
    </location>
</feature>
<comment type="caution">
    <text evidence="4">The sequence shown here is derived from an EMBL/GenBank/DDBJ whole genome shotgun (WGS) entry which is preliminary data.</text>
</comment>
<evidence type="ECO:0000313" key="4">
    <source>
        <dbReference type="EMBL" id="GJD79730.1"/>
    </source>
</evidence>
<dbReference type="Pfam" id="PF05239">
    <property type="entry name" value="PRC"/>
    <property type="match status" value="1"/>
</dbReference>
<dbReference type="PANTHER" id="PTHR36505:SF1">
    <property type="entry name" value="BLR1072 PROTEIN"/>
    <property type="match status" value="1"/>
</dbReference>
<feature type="domain" description="PRC-barrel" evidence="3">
    <location>
        <begin position="48"/>
        <end position="109"/>
    </location>
</feature>
<accession>A0AA37HQE2</accession>
<evidence type="ECO:0000313" key="5">
    <source>
        <dbReference type="Proteomes" id="UP001055108"/>
    </source>
</evidence>
<feature type="region of interest" description="Disordered" evidence="1">
    <location>
        <begin position="120"/>
        <end position="148"/>
    </location>
</feature>
<dbReference type="Gene3D" id="2.30.30.240">
    <property type="entry name" value="PRC-barrel domain"/>
    <property type="match status" value="1"/>
</dbReference>
<feature type="region of interest" description="Disordered" evidence="1">
    <location>
        <begin position="160"/>
        <end position="186"/>
    </location>
</feature>
<protein>
    <recommendedName>
        <fullName evidence="3">PRC-barrel domain-containing protein</fullName>
    </recommendedName>
</protein>
<feature type="compositionally biased region" description="Low complexity" evidence="1">
    <location>
        <begin position="125"/>
        <end position="144"/>
    </location>
</feature>